<gene>
    <name evidence="3" type="ORF">METZ01_LOCUS107382</name>
</gene>
<proteinExistence type="predicted"/>
<dbReference type="SUPFAM" id="SSF56801">
    <property type="entry name" value="Acetyl-CoA synthetase-like"/>
    <property type="match status" value="1"/>
</dbReference>
<feature type="domain" description="AMP-dependent synthetase/ligase" evidence="1">
    <location>
        <begin position="5"/>
        <end position="353"/>
    </location>
</feature>
<dbReference type="PROSITE" id="PS00455">
    <property type="entry name" value="AMP_BINDING"/>
    <property type="match status" value="1"/>
</dbReference>
<feature type="domain" description="AMP-binding enzyme C-terminal" evidence="2">
    <location>
        <begin position="403"/>
        <end position="479"/>
    </location>
</feature>
<dbReference type="PANTHER" id="PTHR43767">
    <property type="entry name" value="LONG-CHAIN-FATTY-ACID--COA LIGASE"/>
    <property type="match status" value="1"/>
</dbReference>
<dbReference type="EMBL" id="UINC01012492">
    <property type="protein sequence ID" value="SVA54528.1"/>
    <property type="molecule type" value="Genomic_DNA"/>
</dbReference>
<dbReference type="InterPro" id="IPR020845">
    <property type="entry name" value="AMP-binding_CS"/>
</dbReference>
<dbReference type="AlphaFoldDB" id="A0A381WQN3"/>
<name>A0A381WQN3_9ZZZZ</name>
<dbReference type="InterPro" id="IPR045851">
    <property type="entry name" value="AMP-bd_C_sf"/>
</dbReference>
<organism evidence="3">
    <name type="scientific">marine metagenome</name>
    <dbReference type="NCBI Taxonomy" id="408172"/>
    <lineage>
        <taxon>unclassified sequences</taxon>
        <taxon>metagenomes</taxon>
        <taxon>ecological metagenomes</taxon>
    </lineage>
</organism>
<protein>
    <recommendedName>
        <fullName evidence="4">AMP-dependent synthetase/ligase domain-containing protein</fullName>
    </recommendedName>
</protein>
<dbReference type="InterPro" id="IPR042099">
    <property type="entry name" value="ANL_N_sf"/>
</dbReference>
<reference evidence="3" key="1">
    <citation type="submission" date="2018-05" db="EMBL/GenBank/DDBJ databases">
        <authorList>
            <person name="Lanie J.A."/>
            <person name="Ng W.-L."/>
            <person name="Kazmierczak K.M."/>
            <person name="Andrzejewski T.M."/>
            <person name="Davidsen T.M."/>
            <person name="Wayne K.J."/>
            <person name="Tettelin H."/>
            <person name="Glass J.I."/>
            <person name="Rusch D."/>
            <person name="Podicherti R."/>
            <person name="Tsui H.-C.T."/>
            <person name="Winkler M.E."/>
        </authorList>
    </citation>
    <scope>NUCLEOTIDE SEQUENCE</scope>
</reference>
<evidence type="ECO:0008006" key="4">
    <source>
        <dbReference type="Google" id="ProtNLM"/>
    </source>
</evidence>
<sequence>MTSKDHADDVFLIFENLESDTVQWTYKDFDKEVSKIAGLLLQNGVEPGDSVHLALANCPVFIAVWLAAIRLGAWIVPSDPMGSSEDLSSHIERTNPKVGFCATTRSEIYKQACGNLPFIEIDEMSTDSELCDFSEVESWPVPNVLDRAAVMFTSGTTGLPKGVEITQANYAFAGQAMAAAASLTSNDRQLVVLPLFHANAQYYSFASAIYTGASVALMATFSASRFLQQAAKHEVTAASLFAAPIRMILAKGGPVGGLKLRHCWFAQNITQGQYDTVTDWFGCKPRQLYGMTETIPAVLTDEKENPDPSSMGLVTSGCSVDIQRSDGTSVDPDEVGEIVVGGEIGVTIFNGYLDDTVTTQESFRDGWFLTGDRAKRNIEGKFFFDGRRSDVLKVSGENVSIVEVESVLSEHTGILEAAVVGKPDDIRDEVPVAFVVPVPGKDLPSLENLFEWCEKRLTKAKRPQQITFLSELPRTSVGKIRKYLLLEEGETDDNIDE</sequence>
<dbReference type="InterPro" id="IPR050237">
    <property type="entry name" value="ATP-dep_AMP-bd_enzyme"/>
</dbReference>
<accession>A0A381WQN3</accession>
<dbReference type="PANTHER" id="PTHR43767:SF1">
    <property type="entry name" value="NONRIBOSOMAL PEPTIDE SYNTHASE PES1 (EUROFUNG)-RELATED"/>
    <property type="match status" value="1"/>
</dbReference>
<dbReference type="InterPro" id="IPR000873">
    <property type="entry name" value="AMP-dep_synth/lig_dom"/>
</dbReference>
<dbReference type="GO" id="GO:0016878">
    <property type="term" value="F:acid-thiol ligase activity"/>
    <property type="evidence" value="ECO:0007669"/>
    <property type="project" value="UniProtKB-ARBA"/>
</dbReference>
<dbReference type="Pfam" id="PF13193">
    <property type="entry name" value="AMP-binding_C"/>
    <property type="match status" value="1"/>
</dbReference>
<evidence type="ECO:0000259" key="2">
    <source>
        <dbReference type="Pfam" id="PF13193"/>
    </source>
</evidence>
<dbReference type="Gene3D" id="3.30.300.30">
    <property type="match status" value="1"/>
</dbReference>
<dbReference type="InterPro" id="IPR025110">
    <property type="entry name" value="AMP-bd_C"/>
</dbReference>
<dbReference type="Pfam" id="PF00501">
    <property type="entry name" value="AMP-binding"/>
    <property type="match status" value="1"/>
</dbReference>
<evidence type="ECO:0000259" key="1">
    <source>
        <dbReference type="Pfam" id="PF00501"/>
    </source>
</evidence>
<dbReference type="Gene3D" id="3.40.50.12780">
    <property type="entry name" value="N-terminal domain of ligase-like"/>
    <property type="match status" value="1"/>
</dbReference>
<evidence type="ECO:0000313" key="3">
    <source>
        <dbReference type="EMBL" id="SVA54528.1"/>
    </source>
</evidence>